<dbReference type="AlphaFoldDB" id="A0A1Q2CCB2"/>
<name>A0A1Q2CCB2_9ACTN</name>
<feature type="domain" description="HTH iclR-type" evidence="2">
    <location>
        <begin position="2"/>
        <end position="43"/>
    </location>
</feature>
<gene>
    <name evidence="3" type="ORF">RPIT_02105</name>
</gene>
<proteinExistence type="predicted"/>
<feature type="region of interest" description="Disordered" evidence="1">
    <location>
        <begin position="197"/>
        <end position="217"/>
    </location>
</feature>
<keyword evidence="4" id="KW-1185">Reference proteome</keyword>
<dbReference type="GO" id="GO:0003677">
    <property type="term" value="F:DNA binding"/>
    <property type="evidence" value="ECO:0007669"/>
    <property type="project" value="InterPro"/>
</dbReference>
<dbReference type="GO" id="GO:0006355">
    <property type="term" value="P:regulation of DNA-templated transcription"/>
    <property type="evidence" value="ECO:0007669"/>
    <property type="project" value="InterPro"/>
</dbReference>
<reference evidence="3 4" key="1">
    <citation type="journal article" date="2016" name="Int. J. Syst. Evol. Microbiol.">
        <title>Tessaracoccus flavus sp. nov., isolated from the drainage system of a lindane-producing factory.</title>
        <authorList>
            <person name="Kumari R."/>
            <person name="Singh P."/>
            <person name="Schumann P."/>
            <person name="Lal R."/>
        </authorList>
    </citation>
    <scope>NUCLEOTIDE SEQUENCE [LARGE SCALE GENOMIC DNA]</scope>
    <source>
        <strain evidence="3 4">RP1T</strain>
    </source>
</reference>
<dbReference type="InterPro" id="IPR036390">
    <property type="entry name" value="WH_DNA-bd_sf"/>
</dbReference>
<dbReference type="InterPro" id="IPR005471">
    <property type="entry name" value="Tscrpt_reg_IclR_N"/>
</dbReference>
<dbReference type="KEGG" id="tfl:RPIT_02105"/>
<evidence type="ECO:0000259" key="2">
    <source>
        <dbReference type="Pfam" id="PF09339"/>
    </source>
</evidence>
<evidence type="ECO:0000256" key="1">
    <source>
        <dbReference type="SAM" id="MobiDB-lite"/>
    </source>
</evidence>
<sequence>MLALLQSAGVAMSVVDVADRLGMHKNSARFHLDALVDARYAERWAQPTGHQGRPPLLFSATDASPTLTNIHLLELTDVLFASFVAPAPDAAQRAAEAGRAWGASVARSDPDDGAASVDDLVGHLGQRGFTTVRDESTLTFTRCPFRTTVRPDILPLLCTMHKGFLDGYLEAGGTGVGAGPIDVGPFRCVCALNETEPPEATEFSQHPTTIDAPDKQR</sequence>
<dbReference type="Proteomes" id="UP000188324">
    <property type="component" value="Chromosome"/>
</dbReference>
<protein>
    <recommendedName>
        <fullName evidence="2">HTH iclR-type domain-containing protein</fullName>
    </recommendedName>
</protein>
<accession>A0A1Q2CCB2</accession>
<dbReference type="Pfam" id="PF09339">
    <property type="entry name" value="HTH_IclR"/>
    <property type="match status" value="1"/>
</dbReference>
<organism evidence="3 4">
    <name type="scientific">Tessaracoccus flavus</name>
    <dbReference type="NCBI Taxonomy" id="1610493"/>
    <lineage>
        <taxon>Bacteria</taxon>
        <taxon>Bacillati</taxon>
        <taxon>Actinomycetota</taxon>
        <taxon>Actinomycetes</taxon>
        <taxon>Propionibacteriales</taxon>
        <taxon>Propionibacteriaceae</taxon>
        <taxon>Tessaracoccus</taxon>
    </lineage>
</organism>
<evidence type="ECO:0000313" key="3">
    <source>
        <dbReference type="EMBL" id="AQP43752.1"/>
    </source>
</evidence>
<dbReference type="EMBL" id="CP019605">
    <property type="protein sequence ID" value="AQP43752.1"/>
    <property type="molecule type" value="Genomic_DNA"/>
</dbReference>
<dbReference type="SUPFAM" id="SSF46785">
    <property type="entry name" value="Winged helix' DNA-binding domain"/>
    <property type="match status" value="1"/>
</dbReference>
<evidence type="ECO:0000313" key="4">
    <source>
        <dbReference type="Proteomes" id="UP000188324"/>
    </source>
</evidence>
<dbReference type="STRING" id="1610493.RPIT_02105"/>